<dbReference type="OrthoDB" id="3728083at2"/>
<comment type="caution">
    <text evidence="2">The sequence shown here is derived from an EMBL/GenBank/DDBJ whole genome shotgun (WGS) entry which is preliminary data.</text>
</comment>
<organism evidence="2 3">
    <name type="scientific">Nostocoides jenkinsii Ben 74</name>
    <dbReference type="NCBI Taxonomy" id="1193518"/>
    <lineage>
        <taxon>Bacteria</taxon>
        <taxon>Bacillati</taxon>
        <taxon>Actinomycetota</taxon>
        <taxon>Actinomycetes</taxon>
        <taxon>Micrococcales</taxon>
        <taxon>Intrasporangiaceae</taxon>
        <taxon>Nostocoides</taxon>
    </lineage>
</organism>
<dbReference type="Gene3D" id="1.20.1260.10">
    <property type="match status" value="1"/>
</dbReference>
<dbReference type="Pfam" id="PF13794">
    <property type="entry name" value="MiaE_2"/>
    <property type="match status" value="1"/>
</dbReference>
<dbReference type="SUPFAM" id="SSF47240">
    <property type="entry name" value="Ferritin-like"/>
    <property type="match status" value="1"/>
</dbReference>
<dbReference type="Proteomes" id="UP000035720">
    <property type="component" value="Unassembled WGS sequence"/>
</dbReference>
<evidence type="ECO:0000313" key="2">
    <source>
        <dbReference type="EMBL" id="CCI54978.1"/>
    </source>
</evidence>
<dbReference type="STRING" id="1193518.BN13_910009"/>
<dbReference type="EMBL" id="CAJC01000207">
    <property type="protein sequence ID" value="CCI54978.1"/>
    <property type="molecule type" value="Genomic_DNA"/>
</dbReference>
<evidence type="ECO:0000313" key="3">
    <source>
        <dbReference type="Proteomes" id="UP000035720"/>
    </source>
</evidence>
<dbReference type="InterPro" id="IPR012347">
    <property type="entry name" value="Ferritin-like"/>
</dbReference>
<dbReference type="CDD" id="cd00657">
    <property type="entry name" value="Ferritin_like"/>
    <property type="match status" value="1"/>
</dbReference>
<sequence length="225" mass="24293">MTHRLDDAGYRAAVVDLLGLLACGELAAFSRLAGDAELAPTMAERARMAGLAVAEYDHYRLLSDALVERGADPETAMATFAAHYATFHERTRPSTWLEGVVKAYVGDGIATDFYREVAAYVDPATRALIERALEDEERTGFLVTVARDAMQADPVLAGRAALWARRLMGEALTQAQAVAVERESLTELLAGTYGGPGADLAELGRMFGRLTDAHVERMARLGFTA</sequence>
<reference evidence="2 3" key="1">
    <citation type="journal article" date="2013" name="ISME J.">
        <title>A metabolic model for members of the genus Tetrasphaera involved in enhanced biological phosphorus removal.</title>
        <authorList>
            <person name="Kristiansen R."/>
            <person name="Nguyen H.T.T."/>
            <person name="Saunders A.M."/>
            <person name="Nielsen J.L."/>
            <person name="Wimmer R."/>
            <person name="Le V.Q."/>
            <person name="McIlroy S.J."/>
            <person name="Petrovski S."/>
            <person name="Seviour R.J."/>
            <person name="Calteau A."/>
            <person name="Nielsen K.L."/>
            <person name="Nielsen P.H."/>
        </authorList>
    </citation>
    <scope>NUCLEOTIDE SEQUENCE [LARGE SCALE GENOMIC DNA]</scope>
    <source>
        <strain evidence="2 3">Ben 74</strain>
    </source>
</reference>
<dbReference type="InterPro" id="IPR059125">
    <property type="entry name" value="Ferritin_actino"/>
</dbReference>
<dbReference type="InterPro" id="IPR009078">
    <property type="entry name" value="Ferritin-like_SF"/>
</dbReference>
<protein>
    <recommendedName>
        <fullName evidence="1">Ferritin-like domain-containing protein</fullName>
    </recommendedName>
</protein>
<dbReference type="RefSeq" id="WP_048547685.1">
    <property type="nucleotide sequence ID" value="NZ_HF571038.1"/>
</dbReference>
<accession>A0A077MGN5</accession>
<keyword evidence="3" id="KW-1185">Reference proteome</keyword>
<dbReference type="AlphaFoldDB" id="A0A077MGN5"/>
<feature type="domain" description="Ferritin-like" evidence="1">
    <location>
        <begin position="10"/>
        <end position="191"/>
    </location>
</feature>
<proteinExistence type="predicted"/>
<name>A0A077MGN5_9MICO</name>
<gene>
    <name evidence="2" type="ORF">BN13_910009</name>
</gene>
<evidence type="ECO:0000259" key="1">
    <source>
        <dbReference type="Pfam" id="PF13794"/>
    </source>
</evidence>